<reference evidence="1 2" key="1">
    <citation type="submission" date="2019-03" db="EMBL/GenBank/DDBJ databases">
        <title>Genomic Encyclopedia of Archaeal and Bacterial Type Strains, Phase II (KMG-II): from individual species to whole genera.</title>
        <authorList>
            <person name="Goeker M."/>
        </authorList>
    </citation>
    <scope>NUCLEOTIDE SEQUENCE [LARGE SCALE GENOMIC DNA]</scope>
    <source>
        <strain evidence="1 2">RL-C</strain>
    </source>
</reference>
<dbReference type="OrthoDB" id="1092909at2"/>
<dbReference type="AlphaFoldDB" id="A0A4R2E9V2"/>
<dbReference type="Proteomes" id="UP000294830">
    <property type="component" value="Unassembled WGS sequence"/>
</dbReference>
<evidence type="ECO:0000313" key="1">
    <source>
        <dbReference type="EMBL" id="TCN63696.1"/>
    </source>
</evidence>
<evidence type="ECO:0000313" key="2">
    <source>
        <dbReference type="Proteomes" id="UP000294830"/>
    </source>
</evidence>
<accession>A0A4R2E9V2</accession>
<evidence type="ECO:0008006" key="3">
    <source>
        <dbReference type="Google" id="ProtNLM"/>
    </source>
</evidence>
<protein>
    <recommendedName>
        <fullName evidence="3">Gp37 protein</fullName>
    </recommendedName>
</protein>
<sequence length="207" mass="23135">MEQVYLAILKTFAENKKVFTDRHLPVIRTIDINIGQPDDPENFEVFCPAIFISWDIKPGIAGEPDNLTLDFHILQEPKGHTESFSNAFRSPSGVEGIGAEVSIEYMRLIKACKYLLNSLRVTGTPSEVERSPSGVEGTTPLKYAGERQAATPYFRYHILTYTCSIDAYTDSIHRPQMTTGTVEAIRITNANQKPTTDTPSITIETYT</sequence>
<organism evidence="1 2">
    <name type="scientific">Acetobacteroides hydrogenigenes</name>
    <dbReference type="NCBI Taxonomy" id="979970"/>
    <lineage>
        <taxon>Bacteria</taxon>
        <taxon>Pseudomonadati</taxon>
        <taxon>Bacteroidota</taxon>
        <taxon>Bacteroidia</taxon>
        <taxon>Bacteroidales</taxon>
        <taxon>Rikenellaceae</taxon>
        <taxon>Acetobacteroides</taxon>
    </lineage>
</organism>
<keyword evidence="2" id="KW-1185">Reference proteome</keyword>
<proteinExistence type="predicted"/>
<comment type="caution">
    <text evidence="1">The sequence shown here is derived from an EMBL/GenBank/DDBJ whole genome shotgun (WGS) entry which is preliminary data.</text>
</comment>
<gene>
    <name evidence="1" type="ORF">CLV25_11546</name>
</gene>
<dbReference type="RefSeq" id="WP_131840134.1">
    <property type="nucleotide sequence ID" value="NZ_SLWB01000015.1"/>
</dbReference>
<dbReference type="EMBL" id="SLWB01000015">
    <property type="protein sequence ID" value="TCN63696.1"/>
    <property type="molecule type" value="Genomic_DNA"/>
</dbReference>
<name>A0A4R2E9V2_9BACT</name>